<evidence type="ECO:0000313" key="2">
    <source>
        <dbReference type="Proteomes" id="UP000177324"/>
    </source>
</evidence>
<dbReference type="Proteomes" id="UP000177324">
    <property type="component" value="Unassembled WGS sequence"/>
</dbReference>
<organism evidence="1 2">
    <name type="scientific">Candidatus Chisholmbacteria bacterium RIFCSPHIGHO2_01_FULL_48_12</name>
    <dbReference type="NCBI Taxonomy" id="1797589"/>
    <lineage>
        <taxon>Bacteria</taxon>
        <taxon>Candidatus Chisholmiibacteriota</taxon>
    </lineage>
</organism>
<sequence>MWWWKRKKGKSNTEVIEETKSHLQKMGFVRFNPFNDTGGDQSFCLAILDGNNNGIVISSLHSRDQTRIYAKRITKGRIEGAEFSKEEKRAFEDAQKL</sequence>
<proteinExistence type="predicted"/>
<dbReference type="EMBL" id="MHCH01000014">
    <property type="protein sequence ID" value="OGY17887.1"/>
    <property type="molecule type" value="Genomic_DNA"/>
</dbReference>
<dbReference type="AlphaFoldDB" id="A0A1G1VRN0"/>
<dbReference type="STRING" id="1797589.A2784_01665"/>
<dbReference type="Pfam" id="PF14584">
    <property type="entry name" value="DUF4446"/>
    <property type="match status" value="1"/>
</dbReference>
<accession>A0A1G1VRN0</accession>
<name>A0A1G1VRN0_9BACT</name>
<evidence type="ECO:0000313" key="1">
    <source>
        <dbReference type="EMBL" id="OGY17887.1"/>
    </source>
</evidence>
<dbReference type="InterPro" id="IPR027981">
    <property type="entry name" value="DUF4446"/>
</dbReference>
<reference evidence="1 2" key="1">
    <citation type="journal article" date="2016" name="Nat. Commun.">
        <title>Thousands of microbial genomes shed light on interconnected biogeochemical processes in an aquifer system.</title>
        <authorList>
            <person name="Anantharaman K."/>
            <person name="Brown C.T."/>
            <person name="Hug L.A."/>
            <person name="Sharon I."/>
            <person name="Castelle C.J."/>
            <person name="Probst A.J."/>
            <person name="Thomas B.C."/>
            <person name="Singh A."/>
            <person name="Wilkins M.J."/>
            <person name="Karaoz U."/>
            <person name="Brodie E.L."/>
            <person name="Williams K.H."/>
            <person name="Hubbard S.S."/>
            <person name="Banfield J.F."/>
        </authorList>
    </citation>
    <scope>NUCLEOTIDE SEQUENCE [LARGE SCALE GENOMIC DNA]</scope>
</reference>
<comment type="caution">
    <text evidence="1">The sequence shown here is derived from an EMBL/GenBank/DDBJ whole genome shotgun (WGS) entry which is preliminary data.</text>
</comment>
<gene>
    <name evidence="1" type="ORF">A2784_01665</name>
</gene>
<evidence type="ECO:0008006" key="3">
    <source>
        <dbReference type="Google" id="ProtNLM"/>
    </source>
</evidence>
<protein>
    <recommendedName>
        <fullName evidence="3">DUF4446 domain-containing protein</fullName>
    </recommendedName>
</protein>